<evidence type="ECO:0000256" key="1">
    <source>
        <dbReference type="SAM" id="Phobius"/>
    </source>
</evidence>
<feature type="non-terminal residue" evidence="2">
    <location>
        <position position="1"/>
    </location>
</feature>
<feature type="non-terminal residue" evidence="2">
    <location>
        <position position="133"/>
    </location>
</feature>
<evidence type="ECO:0000313" key="2">
    <source>
        <dbReference type="EMBL" id="RFU29336.1"/>
    </source>
</evidence>
<sequence length="133" mass="14146">MSSQIVSKVIFGAQGIFLLGNAFYSLVNPSAIASMPGGALQGAPIDTIKVIGLSSFTLGVFYVAASYQGNIAMMVTSIPGRIIANYVLYREGGPWRNVAIFEACMGLVTAVGVGWDIYWSKDRFGLISGKKIN</sequence>
<dbReference type="EMBL" id="NCSJ02000132">
    <property type="protein sequence ID" value="RFU29336.1"/>
    <property type="molecule type" value="Genomic_DNA"/>
</dbReference>
<name>A0A3E2H7F2_SCYLI</name>
<feature type="transmembrane region" description="Helical" evidence="1">
    <location>
        <begin position="47"/>
        <end position="64"/>
    </location>
</feature>
<gene>
    <name evidence="2" type="ORF">B7463_g7010</name>
</gene>
<protein>
    <submittedName>
        <fullName evidence="2">Uncharacterized protein</fullName>
    </submittedName>
</protein>
<keyword evidence="3" id="KW-1185">Reference proteome</keyword>
<keyword evidence="1" id="KW-0472">Membrane</keyword>
<dbReference type="OMA" id="FEISMAM"/>
<feature type="transmembrane region" description="Helical" evidence="1">
    <location>
        <begin position="9"/>
        <end position="27"/>
    </location>
</feature>
<organism evidence="2 3">
    <name type="scientific">Scytalidium lignicola</name>
    <name type="common">Hyphomycete</name>
    <dbReference type="NCBI Taxonomy" id="5539"/>
    <lineage>
        <taxon>Eukaryota</taxon>
        <taxon>Fungi</taxon>
        <taxon>Dikarya</taxon>
        <taxon>Ascomycota</taxon>
        <taxon>Pezizomycotina</taxon>
        <taxon>Leotiomycetes</taxon>
        <taxon>Leotiomycetes incertae sedis</taxon>
        <taxon>Scytalidium</taxon>
    </lineage>
</organism>
<dbReference type="OrthoDB" id="10042947at2759"/>
<keyword evidence="1" id="KW-0812">Transmembrane</keyword>
<feature type="transmembrane region" description="Helical" evidence="1">
    <location>
        <begin position="95"/>
        <end position="118"/>
    </location>
</feature>
<accession>A0A3E2H7F2</accession>
<comment type="caution">
    <text evidence="2">The sequence shown here is derived from an EMBL/GenBank/DDBJ whole genome shotgun (WGS) entry which is preliminary data.</text>
</comment>
<keyword evidence="1" id="KW-1133">Transmembrane helix</keyword>
<proteinExistence type="predicted"/>
<dbReference type="AlphaFoldDB" id="A0A3E2H7F2"/>
<dbReference type="Proteomes" id="UP000258309">
    <property type="component" value="Unassembled WGS sequence"/>
</dbReference>
<reference evidence="2 3" key="1">
    <citation type="submission" date="2018-05" db="EMBL/GenBank/DDBJ databases">
        <title>Draft genome sequence of Scytalidium lignicola DSM 105466, a ubiquitous saprotrophic fungus.</title>
        <authorList>
            <person name="Buettner E."/>
            <person name="Gebauer A.M."/>
            <person name="Hofrichter M."/>
            <person name="Liers C."/>
            <person name="Kellner H."/>
        </authorList>
    </citation>
    <scope>NUCLEOTIDE SEQUENCE [LARGE SCALE GENOMIC DNA]</scope>
    <source>
        <strain evidence="2 3">DSM 105466</strain>
    </source>
</reference>
<evidence type="ECO:0000313" key="3">
    <source>
        <dbReference type="Proteomes" id="UP000258309"/>
    </source>
</evidence>